<dbReference type="Pfam" id="PF21070">
    <property type="entry name" value="IcmF_helical"/>
    <property type="match status" value="1"/>
</dbReference>
<feature type="domain" description="Type VI secretion system component TssM1 N-terminal" evidence="5">
    <location>
        <begin position="185"/>
        <end position="441"/>
    </location>
</feature>
<evidence type="ECO:0000259" key="4">
    <source>
        <dbReference type="Pfam" id="PF06761"/>
    </source>
</evidence>
<evidence type="ECO:0000313" key="7">
    <source>
        <dbReference type="EMBL" id="OHX14992.1"/>
    </source>
</evidence>
<name>A0A1S1X692_9NEIS</name>
<evidence type="ECO:0000256" key="2">
    <source>
        <dbReference type="SAM" id="Phobius"/>
    </source>
</evidence>
<feature type="domain" description="IcmF-related" evidence="4">
    <location>
        <begin position="490"/>
        <end position="882"/>
    </location>
</feature>
<gene>
    <name evidence="7" type="ORF">BI347_10350</name>
</gene>
<proteinExistence type="predicted"/>
<dbReference type="SUPFAM" id="SSF52540">
    <property type="entry name" value="P-loop containing nucleoside triphosphate hydrolases"/>
    <property type="match status" value="1"/>
</dbReference>
<keyword evidence="2" id="KW-0812">Transmembrane</keyword>
<dbReference type="RefSeq" id="WP_071116391.1">
    <property type="nucleotide sequence ID" value="NZ_MKCS01000001.1"/>
</dbReference>
<dbReference type="InterPro" id="IPR009612">
    <property type="entry name" value="IcmF-rel"/>
</dbReference>
<feature type="domain" description="Type VI secretion system component TssM1 helical" evidence="6">
    <location>
        <begin position="1028"/>
        <end position="1131"/>
    </location>
</feature>
<keyword evidence="2" id="KW-0472">Membrane</keyword>
<evidence type="ECO:0000256" key="1">
    <source>
        <dbReference type="SAM" id="MobiDB-lite"/>
    </source>
</evidence>
<protein>
    <submittedName>
        <fullName evidence="7">Type VI secretion protein</fullName>
    </submittedName>
</protein>
<dbReference type="InterPro" id="IPR010623">
    <property type="entry name" value="IcmF_C"/>
</dbReference>
<dbReference type="STRING" id="1903179.BI347_10350"/>
<dbReference type="EMBL" id="MKCS01000001">
    <property type="protein sequence ID" value="OHX14992.1"/>
    <property type="molecule type" value="Genomic_DNA"/>
</dbReference>
<dbReference type="Proteomes" id="UP000180088">
    <property type="component" value="Unassembled WGS sequence"/>
</dbReference>
<dbReference type="PANTHER" id="PTHR36153">
    <property type="entry name" value="INNER MEMBRANE PROTEIN-RELATED"/>
    <property type="match status" value="1"/>
</dbReference>
<dbReference type="InterPro" id="IPR025743">
    <property type="entry name" value="TssM1_N"/>
</dbReference>
<feature type="region of interest" description="Disordered" evidence="1">
    <location>
        <begin position="552"/>
        <end position="603"/>
    </location>
</feature>
<feature type="transmembrane region" description="Helical" evidence="2">
    <location>
        <begin position="41"/>
        <end position="62"/>
    </location>
</feature>
<evidence type="ECO:0000259" key="6">
    <source>
        <dbReference type="Pfam" id="PF21070"/>
    </source>
</evidence>
<dbReference type="Pfam" id="PF06744">
    <property type="entry name" value="IcmF_C"/>
    <property type="match status" value="1"/>
</dbReference>
<feature type="domain" description="Type VI secretion system IcmF C-terminal" evidence="3">
    <location>
        <begin position="1135"/>
        <end position="1228"/>
    </location>
</feature>
<keyword evidence="2" id="KW-1133">Transmembrane helix</keyword>
<sequence>MFNKGWLRNAKVASAIGFLILIALIWWLGPWLGLKSLEARLGWIVVVMIVWVLALLIGQVLARRAGGLLEGMLRRQADEAVINASADKRAEVTLLRQRMLGAIDTLKKSNIGTARGSAALYELPWYMIIGHPAAGKSSAILQSGLSFPFSDKSGIQGVGGTRNCDWFFSTEGVLLDTAGRYATESEDRGEWLAFLKLLKQYRSKAPVNGIMVAISLPELAQHNSEGFVLYARQVRERIHEVCNTFGLMVPIYLVFTKLDLLGGFAQFFNEAGEEARSRVWGATLSADQGTGFDASAVVSQQFDQLYRGLVQAGEEKLSQARGDAVKSAHFAFPIEFHGLQEAVVKFVRLLFEEDPYHSRPLLRGFYFTSALQEGVPRIVTAGRVQGQFDLAAGSLDKHQAPASYSYFLRGLFREVLFPDQHLIFQQTKPSGSRWRLAGMIAGVASLAAVAGLWTWSFVGNQQLIAQVNTECAQAQKLAASGQLYDRLNGLLILQRRLEELQNYRRNGEPWQIGMGLYQGGELERNLRKAYFAGLKDVMLRPVQKNLETTLASLKPGAPQPVAVSEPPKPQPKPEPKPEAKPQPAKPIKQYKPRPKPHGGLPNINLSALELPQRATTAKLDASAPAIGGESAGKPQNPQQLDVGYNALKTYLMLHDQRRMEEAQLADQLPRYWRPWLESQRGEYPVNEVMGQAEKLVAFYVSQIKESDLPLIDNDVKVVADARDVLRGSFKRLSAQERVFSEIKARANTRFAPLTVARILDNRDMDIMASSQMVEGAYTREAWNNYVRGAIDEASRGEIRSDDWVLASSTQDNLGKDGDVEKNRAALEALYRSQYIAAWHKFLQGVVVRDITNPAQSASAMTRLADKQNSPIRLILARAAQETAWDNPSELNRSLETAKRSVLEKTTELFKGGDGATDAKSEKQFGVVGAQFAGVAALVKGDNPPINGYLDQLAKLKVKMAAIATTDEPGPQARAALQSTLNGSGSELGDTLSYVDNTLLNGASADTIEMVRPMLVRPLSQSYTALLGPVAQDINQAWANEVLPQWKQLAGKYPFSDSSSSASVADINRFVKANDGTLDKFVNKYLNGLVQKKGDALVPRAWGNQGVRFNPEFLNGVGRLMALASSQLQDGENSRFELQPLPTPGLSETVLTIDGQELRYRNGPQPWQPFNWPGSGGGEGARIQVVNYAGASTVVGNQQGRMGLMRLLSSAKVGDGADGSSQLSWTLPKGSGAEAQTVRFNFRMLGGVNPLQLNRLYKLTLPERVTL</sequence>
<accession>A0A1S1X692</accession>
<dbReference type="InterPro" id="IPR027417">
    <property type="entry name" value="P-loop_NTPase"/>
</dbReference>
<dbReference type="OrthoDB" id="9758229at2"/>
<dbReference type="InterPro" id="IPR053156">
    <property type="entry name" value="T6SS_TssM-like"/>
</dbReference>
<dbReference type="NCBIfam" id="TIGR03348">
    <property type="entry name" value="VI_IcmF"/>
    <property type="match status" value="1"/>
</dbReference>
<organism evidence="7 8">
    <name type="scientific">Chromobacterium sphagni</name>
    <dbReference type="NCBI Taxonomy" id="1903179"/>
    <lineage>
        <taxon>Bacteria</taxon>
        <taxon>Pseudomonadati</taxon>
        <taxon>Pseudomonadota</taxon>
        <taxon>Betaproteobacteria</taxon>
        <taxon>Neisseriales</taxon>
        <taxon>Chromobacteriaceae</taxon>
        <taxon>Chromobacterium</taxon>
    </lineage>
</organism>
<dbReference type="InterPro" id="IPR048677">
    <property type="entry name" value="TssM1_hel"/>
</dbReference>
<comment type="caution">
    <text evidence="7">The sequence shown here is derived from an EMBL/GenBank/DDBJ whole genome shotgun (WGS) entry which is preliminary data.</text>
</comment>
<reference evidence="7 8" key="1">
    <citation type="submission" date="2016-09" db="EMBL/GenBank/DDBJ databases">
        <title>Chromobacterium muskegensis sp. nov., an insecticidal bacterium isolated from Sphagnum bogs.</title>
        <authorList>
            <person name="Sparks M.E."/>
            <person name="Blackburn M.B."/>
            <person name="Gundersen-Rindal D.E."/>
            <person name="Mitchell A."/>
            <person name="Farrar R."/>
            <person name="Kuhar D."/>
        </authorList>
    </citation>
    <scope>NUCLEOTIDE SEQUENCE [LARGE SCALE GENOMIC DNA]</scope>
    <source>
        <strain evidence="7 8">37-2</strain>
    </source>
</reference>
<dbReference type="PANTHER" id="PTHR36153:SF1">
    <property type="entry name" value="TYPE VI SECRETION SYSTEM COMPONENT TSSM1"/>
    <property type="match status" value="1"/>
</dbReference>
<dbReference type="InterPro" id="IPR017731">
    <property type="entry name" value="TssM1-like"/>
</dbReference>
<dbReference type="AlphaFoldDB" id="A0A1S1X692"/>
<evidence type="ECO:0000259" key="5">
    <source>
        <dbReference type="Pfam" id="PF14331"/>
    </source>
</evidence>
<feature type="transmembrane region" description="Helical" evidence="2">
    <location>
        <begin position="12"/>
        <end position="29"/>
    </location>
</feature>
<dbReference type="Pfam" id="PF14331">
    <property type="entry name" value="IcmF-related_N"/>
    <property type="match status" value="1"/>
</dbReference>
<dbReference type="Pfam" id="PF06761">
    <property type="entry name" value="IcmF-related"/>
    <property type="match status" value="1"/>
</dbReference>
<evidence type="ECO:0000313" key="8">
    <source>
        <dbReference type="Proteomes" id="UP000180088"/>
    </source>
</evidence>
<evidence type="ECO:0000259" key="3">
    <source>
        <dbReference type="Pfam" id="PF06744"/>
    </source>
</evidence>